<gene>
    <name evidence="1" type="ORF">DFH07DRAFT_767102</name>
</gene>
<dbReference type="Proteomes" id="UP001215280">
    <property type="component" value="Unassembled WGS sequence"/>
</dbReference>
<keyword evidence="2" id="KW-1185">Reference proteome</keyword>
<organism evidence="1 2">
    <name type="scientific">Mycena maculata</name>
    <dbReference type="NCBI Taxonomy" id="230809"/>
    <lineage>
        <taxon>Eukaryota</taxon>
        <taxon>Fungi</taxon>
        <taxon>Dikarya</taxon>
        <taxon>Basidiomycota</taxon>
        <taxon>Agaricomycotina</taxon>
        <taxon>Agaricomycetes</taxon>
        <taxon>Agaricomycetidae</taxon>
        <taxon>Agaricales</taxon>
        <taxon>Marasmiineae</taxon>
        <taxon>Mycenaceae</taxon>
        <taxon>Mycena</taxon>
    </lineage>
</organism>
<comment type="caution">
    <text evidence="1">The sequence shown here is derived from an EMBL/GenBank/DDBJ whole genome shotgun (WGS) entry which is preliminary data.</text>
</comment>
<evidence type="ECO:0000313" key="1">
    <source>
        <dbReference type="EMBL" id="KAJ7775689.1"/>
    </source>
</evidence>
<reference evidence="1" key="1">
    <citation type="submission" date="2023-03" db="EMBL/GenBank/DDBJ databases">
        <title>Massive genome expansion in bonnet fungi (Mycena s.s.) driven by repeated elements and novel gene families across ecological guilds.</title>
        <authorList>
            <consortium name="Lawrence Berkeley National Laboratory"/>
            <person name="Harder C.B."/>
            <person name="Miyauchi S."/>
            <person name="Viragh M."/>
            <person name="Kuo A."/>
            <person name="Thoen E."/>
            <person name="Andreopoulos B."/>
            <person name="Lu D."/>
            <person name="Skrede I."/>
            <person name="Drula E."/>
            <person name="Henrissat B."/>
            <person name="Morin E."/>
            <person name="Kohler A."/>
            <person name="Barry K."/>
            <person name="LaButti K."/>
            <person name="Morin E."/>
            <person name="Salamov A."/>
            <person name="Lipzen A."/>
            <person name="Mereny Z."/>
            <person name="Hegedus B."/>
            <person name="Baldrian P."/>
            <person name="Stursova M."/>
            <person name="Weitz H."/>
            <person name="Taylor A."/>
            <person name="Grigoriev I.V."/>
            <person name="Nagy L.G."/>
            <person name="Martin F."/>
            <person name="Kauserud H."/>
        </authorList>
    </citation>
    <scope>NUCLEOTIDE SEQUENCE</scope>
    <source>
        <strain evidence="1">CBHHK188m</strain>
    </source>
</reference>
<dbReference type="EMBL" id="JARJLG010000014">
    <property type="protein sequence ID" value="KAJ7775689.1"/>
    <property type="molecule type" value="Genomic_DNA"/>
</dbReference>
<protein>
    <submittedName>
        <fullName evidence="1">Uncharacterized protein</fullName>
    </submittedName>
</protein>
<name>A0AAD7NUK9_9AGAR</name>
<dbReference type="AlphaFoldDB" id="A0AAD7NUK9"/>
<accession>A0AAD7NUK9</accession>
<sequence>MAHGWMCHKEYPPEDAETQPPRHQKKSNFFFLNSAKESRFLEHYRGKLLYGARLIGRPRDGYPLMCYLQVFWWLLLYDSRPDYAYLGHPELSEEVQRGGGPDSGTELVKDGPRLGQGSEAGGGVGQKRHIRTIGVDHYIPRAGRFEAKQNGSPFLV</sequence>
<evidence type="ECO:0000313" key="2">
    <source>
        <dbReference type="Proteomes" id="UP001215280"/>
    </source>
</evidence>
<proteinExistence type="predicted"/>